<dbReference type="Proteomes" id="UP000292085">
    <property type="component" value="Unassembled WGS sequence"/>
</dbReference>
<dbReference type="InterPro" id="IPR014710">
    <property type="entry name" value="RmlC-like_jellyroll"/>
</dbReference>
<dbReference type="AlphaFoldDB" id="A0A4Q6Y580"/>
<proteinExistence type="predicted"/>
<dbReference type="EMBL" id="SGIS01000009">
    <property type="protein sequence ID" value="RZF65044.1"/>
    <property type="molecule type" value="Genomic_DNA"/>
</dbReference>
<comment type="caution">
    <text evidence="1">The sequence shown here is derived from an EMBL/GenBank/DDBJ whole genome shotgun (WGS) entry which is preliminary data.</text>
</comment>
<gene>
    <name evidence="1" type="ORF">EWE75_08055</name>
</gene>
<name>A0A4Q6Y580_9SPHN</name>
<dbReference type="CDD" id="cd20293">
    <property type="entry name" value="cupin_HutD_N"/>
    <property type="match status" value="1"/>
</dbReference>
<reference evidence="1 2" key="1">
    <citation type="submission" date="2019-02" db="EMBL/GenBank/DDBJ databases">
        <authorList>
            <person name="Li Y."/>
        </authorList>
    </citation>
    <scope>NUCLEOTIDE SEQUENCE [LARGE SCALE GENOMIC DNA]</scope>
    <source>
        <strain evidence="1 2">3-7</strain>
    </source>
</reference>
<organism evidence="1 2">
    <name type="scientific">Sphingomonas populi</name>
    <dbReference type="NCBI Taxonomy" id="2484750"/>
    <lineage>
        <taxon>Bacteria</taxon>
        <taxon>Pseudomonadati</taxon>
        <taxon>Pseudomonadota</taxon>
        <taxon>Alphaproteobacteria</taxon>
        <taxon>Sphingomonadales</taxon>
        <taxon>Sphingomonadaceae</taxon>
        <taxon>Sphingomonas</taxon>
    </lineage>
</organism>
<accession>A0A4Q6Y580</accession>
<dbReference type="Gene3D" id="2.60.120.10">
    <property type="entry name" value="Jelly Rolls"/>
    <property type="match status" value="1"/>
</dbReference>
<evidence type="ECO:0000313" key="2">
    <source>
        <dbReference type="Proteomes" id="UP000292085"/>
    </source>
</evidence>
<dbReference type="InterPro" id="IPR011051">
    <property type="entry name" value="RmlC_Cupin_sf"/>
</dbReference>
<dbReference type="PANTHER" id="PTHR37943:SF1">
    <property type="entry name" value="PROTEIN VES"/>
    <property type="match status" value="1"/>
</dbReference>
<protein>
    <submittedName>
        <fullName evidence="1">HutD family protein</fullName>
    </submittedName>
</protein>
<sequence>MSDGALIRAAECLPVAWKNGGGVTREIASFPAGAGVDGFAWRLSAARVEAPGAFSHFAGVDRTIAILSGRLGLAVAGRDPIMLTPDSAAYGFPGDVDAFGTPEGGPVVDLNLMVRRGAGVGMIRAVGAGVIPAVAAGAIVVATRDLVLRIGSRTVPMRAHDAFRFETSPDADVAVSAPVKIASVILGAAVMP</sequence>
<evidence type="ECO:0000313" key="1">
    <source>
        <dbReference type="EMBL" id="RZF65044.1"/>
    </source>
</evidence>
<dbReference type="PANTHER" id="PTHR37943">
    <property type="entry name" value="PROTEIN VES"/>
    <property type="match status" value="1"/>
</dbReference>
<dbReference type="InterPro" id="IPR010282">
    <property type="entry name" value="Uncharacterised_HutD/Ves"/>
</dbReference>
<dbReference type="SUPFAM" id="SSF51182">
    <property type="entry name" value="RmlC-like cupins"/>
    <property type="match status" value="1"/>
</dbReference>
<dbReference type="RefSeq" id="WP_130156246.1">
    <property type="nucleotide sequence ID" value="NZ_SGIS01000009.1"/>
</dbReference>
<dbReference type="OrthoDB" id="9800082at2"/>
<keyword evidence="2" id="KW-1185">Reference proteome</keyword>
<dbReference type="Pfam" id="PF05962">
    <property type="entry name" value="HutD"/>
    <property type="match status" value="1"/>
</dbReference>